<accession>A0AAV9XVV7</accession>
<keyword evidence="6" id="KW-1185">Reference proteome</keyword>
<dbReference type="EMBL" id="JAWDEY010000022">
    <property type="protein sequence ID" value="KAK6588816.1"/>
    <property type="molecule type" value="Genomic_DNA"/>
</dbReference>
<dbReference type="InterPro" id="IPR050502">
    <property type="entry name" value="Euk_RNA-bind_prot"/>
</dbReference>
<proteinExistence type="predicted"/>
<evidence type="ECO:0000313" key="6">
    <source>
        <dbReference type="Proteomes" id="UP001311799"/>
    </source>
</evidence>
<feature type="region of interest" description="Disordered" evidence="3">
    <location>
        <begin position="146"/>
        <end position="211"/>
    </location>
</feature>
<evidence type="ECO:0000256" key="3">
    <source>
        <dbReference type="SAM" id="MobiDB-lite"/>
    </source>
</evidence>
<dbReference type="InterPro" id="IPR012677">
    <property type="entry name" value="Nucleotide-bd_a/b_plait_sf"/>
</dbReference>
<name>A0AAV9XVV7_9CRYT</name>
<organism evidence="5 6">
    <name type="scientific">Cryptosporidium xiaoi</name>
    <dbReference type="NCBI Taxonomy" id="659607"/>
    <lineage>
        <taxon>Eukaryota</taxon>
        <taxon>Sar</taxon>
        <taxon>Alveolata</taxon>
        <taxon>Apicomplexa</taxon>
        <taxon>Conoidasida</taxon>
        <taxon>Coccidia</taxon>
        <taxon>Eucoccidiorida</taxon>
        <taxon>Eimeriorina</taxon>
        <taxon>Cryptosporidiidae</taxon>
        <taxon>Cryptosporidium</taxon>
    </lineage>
</organism>
<dbReference type="AlphaFoldDB" id="A0AAV9XVV7"/>
<evidence type="ECO:0000313" key="5">
    <source>
        <dbReference type="EMBL" id="KAK6588816.1"/>
    </source>
</evidence>
<dbReference type="GO" id="GO:0003723">
    <property type="term" value="F:RNA binding"/>
    <property type="evidence" value="ECO:0007669"/>
    <property type="project" value="UniProtKB-UniRule"/>
</dbReference>
<comment type="caution">
    <text evidence="5">The sequence shown here is derived from an EMBL/GenBank/DDBJ whole genome shotgun (WGS) entry which is preliminary data.</text>
</comment>
<feature type="compositionally biased region" description="Basic residues" evidence="3">
    <location>
        <begin position="1"/>
        <end position="13"/>
    </location>
</feature>
<dbReference type="Proteomes" id="UP001311799">
    <property type="component" value="Unassembled WGS sequence"/>
</dbReference>
<dbReference type="PANTHER" id="PTHR48025">
    <property type="entry name" value="OS02G0815200 PROTEIN"/>
    <property type="match status" value="1"/>
</dbReference>
<reference evidence="5 6" key="1">
    <citation type="submission" date="2023-10" db="EMBL/GenBank/DDBJ databases">
        <title>Comparative genomics analysis reveals potential genetic determinants of host preference in Cryptosporidium xiaoi.</title>
        <authorList>
            <person name="Xiao L."/>
            <person name="Li J."/>
        </authorList>
    </citation>
    <scope>NUCLEOTIDE SEQUENCE [LARGE SCALE GENOMIC DNA]</scope>
    <source>
        <strain evidence="5 6">52996</strain>
    </source>
</reference>
<dbReference type="SMART" id="SM00360">
    <property type="entry name" value="RRM"/>
    <property type="match status" value="1"/>
</dbReference>
<evidence type="ECO:0000256" key="1">
    <source>
        <dbReference type="ARBA" id="ARBA00022884"/>
    </source>
</evidence>
<sequence>MPVAKKRGRKPTLRKMEEENSDSKPQITGDSEPQTVHEPDSQEQLKEPTENEVEANKEPTANDRSDDPSCTLYVCRLSQKTKEDDLRRLFEDYGNVRDCHLVTNPLTGESRCFGFVTMSSEEEAARAKEAVDGKDYKDSNLKVETARRAKPYDPTPGEYKGPQYRSIKYSNPRMGYHTRHHRGGSYKQSRGRYDYPGSSHQRNEQYSRYNDGYYGSRYYDNKYTSRIDDYHPQRYHSPIRYSRADPYDSRYIRR</sequence>
<dbReference type="Pfam" id="PF00076">
    <property type="entry name" value="RRM_1"/>
    <property type="match status" value="1"/>
</dbReference>
<evidence type="ECO:0000259" key="4">
    <source>
        <dbReference type="PROSITE" id="PS50102"/>
    </source>
</evidence>
<evidence type="ECO:0000256" key="2">
    <source>
        <dbReference type="PROSITE-ProRule" id="PRU00176"/>
    </source>
</evidence>
<feature type="domain" description="RRM" evidence="4">
    <location>
        <begin position="70"/>
        <end position="148"/>
    </location>
</feature>
<dbReference type="PANTHER" id="PTHR48025:SF1">
    <property type="entry name" value="RRM DOMAIN-CONTAINING PROTEIN"/>
    <property type="match status" value="1"/>
</dbReference>
<dbReference type="Gene3D" id="3.30.70.330">
    <property type="match status" value="1"/>
</dbReference>
<dbReference type="InterPro" id="IPR000504">
    <property type="entry name" value="RRM_dom"/>
</dbReference>
<feature type="compositionally biased region" description="Basic and acidic residues" evidence="3">
    <location>
        <begin position="35"/>
        <end position="67"/>
    </location>
</feature>
<keyword evidence="1 2" id="KW-0694">RNA-binding</keyword>
<dbReference type="SUPFAM" id="SSF54928">
    <property type="entry name" value="RNA-binding domain, RBD"/>
    <property type="match status" value="1"/>
</dbReference>
<dbReference type="PROSITE" id="PS50102">
    <property type="entry name" value="RRM"/>
    <property type="match status" value="1"/>
</dbReference>
<feature type="region of interest" description="Disordered" evidence="3">
    <location>
        <begin position="1"/>
        <end position="70"/>
    </location>
</feature>
<dbReference type="InterPro" id="IPR035979">
    <property type="entry name" value="RBD_domain_sf"/>
</dbReference>
<protein>
    <recommendedName>
        <fullName evidence="4">RRM domain-containing protein</fullName>
    </recommendedName>
</protein>
<feature type="compositionally biased region" description="Polar residues" evidence="3">
    <location>
        <begin position="198"/>
        <end position="208"/>
    </location>
</feature>
<feature type="compositionally biased region" description="Polar residues" evidence="3">
    <location>
        <begin position="23"/>
        <end position="34"/>
    </location>
</feature>
<gene>
    <name evidence="5" type="ORF">RS030_2203</name>
</gene>